<proteinExistence type="predicted"/>
<name>A0A7C2SK25_ARCFL</name>
<gene>
    <name evidence="2" type="ORF">ENN70_00850</name>
    <name evidence="3" type="ORF">ENW66_06365</name>
</gene>
<comment type="caution">
    <text evidence="2">The sequence shown here is derived from an EMBL/GenBank/DDBJ whole genome shotgun (WGS) entry which is preliminary data.</text>
</comment>
<evidence type="ECO:0000259" key="1">
    <source>
        <dbReference type="Pfam" id="PF13360"/>
    </source>
</evidence>
<accession>A0A7C2SK25</accession>
<feature type="domain" description="Pyrrolo-quinoline quinone repeat" evidence="1">
    <location>
        <begin position="42"/>
        <end position="173"/>
    </location>
</feature>
<organism evidence="2">
    <name type="scientific">Archaeoglobus fulgidus</name>
    <dbReference type="NCBI Taxonomy" id="2234"/>
    <lineage>
        <taxon>Archaea</taxon>
        <taxon>Methanobacteriati</taxon>
        <taxon>Methanobacteriota</taxon>
        <taxon>Archaeoglobi</taxon>
        <taxon>Archaeoglobales</taxon>
        <taxon>Archaeoglobaceae</taxon>
        <taxon>Archaeoglobus</taxon>
    </lineage>
</organism>
<dbReference type="PANTHER" id="PTHR34512:SF30">
    <property type="entry name" value="OUTER MEMBRANE PROTEIN ASSEMBLY FACTOR BAMB"/>
    <property type="match status" value="1"/>
</dbReference>
<dbReference type="AlphaFoldDB" id="A0A7C2SK25"/>
<protein>
    <submittedName>
        <fullName evidence="2">Pyrrolo-quinoline quinone</fullName>
    </submittedName>
</protein>
<feature type="domain" description="Pyrrolo-quinoline quinone repeat" evidence="1">
    <location>
        <begin position="250"/>
        <end position="378"/>
    </location>
</feature>
<sequence length="609" mass="65958">MRKVVLISVMLSIITAASASTFQGDVQRTGNFSSDGQILPVLAWKQEITGLVGSSPVYSNGHVYVTNWYGWGTWSPGLYSLNATTGELEWRNDKITGASSVAVYGDTVIVGNLSGHIYYVNATTGEIENSILLESSPSWWGIASSPLIYNGIVYVTTFSNGTLWSLDNGNVRWKFTTGGEISHYTSPAAYNGIIFFAGNESGSNALFAVNESGNLVWKFPVEGKITNTPTVGYGKVFVATDKKFYAINLNGSKAWSVNFSGTMSSAAVAYDKVYVGSSDGKLYCFDADNGSIIWEFTANGKIDSSPAVAGKAVYFATNTPQGTIYAVNADTGSLFWYYRLTPPSGSYYNIMSSPFIANNRLYIGADSGFVYCFNISGSLEYNVSIIPGKFDVAVNGKTYSISRATALGALFAAREHSETFFEITLDDSWYEQTKTLFISSIMGLGTKQVNGKWIYWSIWNESKAMIPVGADAYQISGNETIYYCYGEGDLETCSVLLVIRSDVKPAGVLSLEVSDGRRGGNVTAWVNVTSAENDWYVLVVSGVNGDGEAIAGISTFRLNAGEELRVPVLVHIPQLADKGKYNLYAGVYRLSDYPGNPIHVYGKASCEVS</sequence>
<evidence type="ECO:0000313" key="2">
    <source>
        <dbReference type="EMBL" id="HET20668.1"/>
    </source>
</evidence>
<dbReference type="InterPro" id="IPR015943">
    <property type="entry name" value="WD40/YVTN_repeat-like_dom_sf"/>
</dbReference>
<dbReference type="SMART" id="SM00564">
    <property type="entry name" value="PQQ"/>
    <property type="match status" value="8"/>
</dbReference>
<dbReference type="EMBL" id="DSCQ01000012">
    <property type="protein sequence ID" value="HET20668.1"/>
    <property type="molecule type" value="Genomic_DNA"/>
</dbReference>
<dbReference type="Gene3D" id="2.170.130.30">
    <property type="match status" value="1"/>
</dbReference>
<dbReference type="PANTHER" id="PTHR34512">
    <property type="entry name" value="CELL SURFACE PROTEIN"/>
    <property type="match status" value="1"/>
</dbReference>
<dbReference type="EMBL" id="DTLB01000038">
    <property type="protein sequence ID" value="HFW32559.1"/>
    <property type="molecule type" value="Genomic_DNA"/>
</dbReference>
<dbReference type="InterPro" id="IPR018391">
    <property type="entry name" value="PQQ_b-propeller_rpt"/>
</dbReference>
<dbReference type="InterPro" id="IPR002372">
    <property type="entry name" value="PQQ_rpt_dom"/>
</dbReference>
<dbReference type="SUPFAM" id="SSF50998">
    <property type="entry name" value="Quinoprotein alcohol dehydrogenase-like"/>
    <property type="match status" value="2"/>
</dbReference>
<dbReference type="Pfam" id="PF13360">
    <property type="entry name" value="PQQ_2"/>
    <property type="match status" value="2"/>
</dbReference>
<dbReference type="Gene3D" id="2.130.10.10">
    <property type="entry name" value="YVTN repeat-like/Quinoprotein amine dehydrogenase"/>
    <property type="match status" value="2"/>
</dbReference>
<evidence type="ECO:0000313" key="3">
    <source>
        <dbReference type="EMBL" id="HFW32559.1"/>
    </source>
</evidence>
<dbReference type="Gene3D" id="2.40.10.480">
    <property type="match status" value="1"/>
</dbReference>
<reference evidence="2" key="1">
    <citation type="journal article" date="2020" name="mSystems">
        <title>Genome- and Community-Level Interaction Insights into Carbon Utilization and Element Cycling Functions of Hydrothermarchaeota in Hydrothermal Sediment.</title>
        <authorList>
            <person name="Zhou Z."/>
            <person name="Liu Y."/>
            <person name="Xu W."/>
            <person name="Pan J."/>
            <person name="Luo Z.H."/>
            <person name="Li M."/>
        </authorList>
    </citation>
    <scope>NUCLEOTIDE SEQUENCE [LARGE SCALE GENOMIC DNA]</scope>
    <source>
        <strain evidence="2">SpSt-12</strain>
        <strain evidence="3">SpSt-87</strain>
    </source>
</reference>
<dbReference type="InterPro" id="IPR011047">
    <property type="entry name" value="Quinoprotein_ADH-like_sf"/>
</dbReference>